<dbReference type="Gene3D" id="2.40.70.10">
    <property type="entry name" value="Acid Proteases"/>
    <property type="match status" value="1"/>
</dbReference>
<dbReference type="SUPFAM" id="SSF53098">
    <property type="entry name" value="Ribonuclease H-like"/>
    <property type="match status" value="1"/>
</dbReference>
<evidence type="ECO:0000313" key="3">
    <source>
        <dbReference type="Proteomes" id="UP001454036"/>
    </source>
</evidence>
<dbReference type="CDD" id="cd00303">
    <property type="entry name" value="retropepsin_like"/>
    <property type="match status" value="1"/>
</dbReference>
<dbReference type="InterPro" id="IPR021109">
    <property type="entry name" value="Peptidase_aspartic_dom_sf"/>
</dbReference>
<comment type="caution">
    <text evidence="2">The sequence shown here is derived from an EMBL/GenBank/DDBJ whole genome shotgun (WGS) entry which is preliminary data.</text>
</comment>
<feature type="domain" description="Integrase catalytic" evidence="1">
    <location>
        <begin position="307"/>
        <end position="364"/>
    </location>
</feature>
<dbReference type="Proteomes" id="UP001454036">
    <property type="component" value="Unassembled WGS sequence"/>
</dbReference>
<proteinExistence type="predicted"/>
<sequence length="364" mass="40589">MLVDTGSSTDFLYLSAFDKLQLPRSIIEPMRTPLTEFTGHSGYPLGVATLWVTMGKHLTSTTFQVQFTMVDIPDLSYNGLIGRPILTAIKAIVSPIYLKLKFPIAAGIVKMNGDQKRACVCYQASVPPLNPGIANQESRCKWRDNSEVNTMVNNEEDNSPKEKESLKSAIPHQDVECVPFTGKDPTKTFRILEWVVYVDGASNRKGTGAGIRIQGPDQVKMDVLEEPEDWRTLIARYFATEQLSSDRLEAKKMQSRSYKFHIHIGGRCGFFWPTLLKDAMMYVNTCDAFQRLSTIPQKTAAILTPVVSPIPFAMWGIDLVGKLPKAKGGVEYVVVVVDYFSKWVEAAPLKKIKGETSYTSFGNT</sequence>
<dbReference type="InterPro" id="IPR036397">
    <property type="entry name" value="RNaseH_sf"/>
</dbReference>
<dbReference type="GO" id="GO:0003676">
    <property type="term" value="F:nucleic acid binding"/>
    <property type="evidence" value="ECO:0007669"/>
    <property type="project" value="InterPro"/>
</dbReference>
<dbReference type="Gene3D" id="3.30.420.10">
    <property type="entry name" value="Ribonuclease H-like superfamily/Ribonuclease H"/>
    <property type="match status" value="1"/>
</dbReference>
<dbReference type="PROSITE" id="PS50994">
    <property type="entry name" value="INTEGRASE"/>
    <property type="match status" value="1"/>
</dbReference>
<reference evidence="2 3" key="1">
    <citation type="submission" date="2024-01" db="EMBL/GenBank/DDBJ databases">
        <title>The complete chloroplast genome sequence of Lithospermum erythrorhizon: insights into the phylogenetic relationship among Boraginaceae species and the maternal lineages of purple gromwells.</title>
        <authorList>
            <person name="Okada T."/>
            <person name="Watanabe K."/>
        </authorList>
    </citation>
    <scope>NUCLEOTIDE SEQUENCE [LARGE SCALE GENOMIC DNA]</scope>
</reference>
<evidence type="ECO:0000313" key="2">
    <source>
        <dbReference type="EMBL" id="GAA0167629.1"/>
    </source>
</evidence>
<dbReference type="InterPro" id="IPR012337">
    <property type="entry name" value="RNaseH-like_sf"/>
</dbReference>
<dbReference type="PANTHER" id="PTHR47266">
    <property type="entry name" value="ENDONUCLEASE-RELATED"/>
    <property type="match status" value="1"/>
</dbReference>
<dbReference type="InterPro" id="IPR052160">
    <property type="entry name" value="Gypsy_RT_Integrase-like"/>
</dbReference>
<gene>
    <name evidence="2" type="ORF">LIER_22515</name>
</gene>
<evidence type="ECO:0000259" key="1">
    <source>
        <dbReference type="PROSITE" id="PS50994"/>
    </source>
</evidence>
<dbReference type="AlphaFoldDB" id="A0AAV3QU77"/>
<keyword evidence="3" id="KW-1185">Reference proteome</keyword>
<organism evidence="2 3">
    <name type="scientific">Lithospermum erythrorhizon</name>
    <name type="common">Purple gromwell</name>
    <name type="synonym">Lithospermum officinale var. erythrorhizon</name>
    <dbReference type="NCBI Taxonomy" id="34254"/>
    <lineage>
        <taxon>Eukaryota</taxon>
        <taxon>Viridiplantae</taxon>
        <taxon>Streptophyta</taxon>
        <taxon>Embryophyta</taxon>
        <taxon>Tracheophyta</taxon>
        <taxon>Spermatophyta</taxon>
        <taxon>Magnoliopsida</taxon>
        <taxon>eudicotyledons</taxon>
        <taxon>Gunneridae</taxon>
        <taxon>Pentapetalae</taxon>
        <taxon>asterids</taxon>
        <taxon>lamiids</taxon>
        <taxon>Boraginales</taxon>
        <taxon>Boraginaceae</taxon>
        <taxon>Boraginoideae</taxon>
        <taxon>Lithospermeae</taxon>
        <taxon>Lithospermum</taxon>
    </lineage>
</organism>
<protein>
    <recommendedName>
        <fullName evidence="1">Integrase catalytic domain-containing protein</fullName>
    </recommendedName>
</protein>
<dbReference type="GO" id="GO:0015074">
    <property type="term" value="P:DNA integration"/>
    <property type="evidence" value="ECO:0007669"/>
    <property type="project" value="InterPro"/>
</dbReference>
<accession>A0AAV3QU77</accession>
<dbReference type="InterPro" id="IPR001584">
    <property type="entry name" value="Integrase_cat-core"/>
</dbReference>
<name>A0AAV3QU77_LITER</name>
<dbReference type="EMBL" id="BAABME010006163">
    <property type="protein sequence ID" value="GAA0167629.1"/>
    <property type="molecule type" value="Genomic_DNA"/>
</dbReference>